<feature type="transmembrane region" description="Helical" evidence="2">
    <location>
        <begin position="523"/>
        <end position="543"/>
    </location>
</feature>
<feature type="transmembrane region" description="Helical" evidence="2">
    <location>
        <begin position="312"/>
        <end position="333"/>
    </location>
</feature>
<feature type="transmembrane region" description="Helical" evidence="2">
    <location>
        <begin position="71"/>
        <end position="91"/>
    </location>
</feature>
<evidence type="ECO:0000313" key="4">
    <source>
        <dbReference type="Proteomes" id="UP001146120"/>
    </source>
</evidence>
<keyword evidence="4" id="KW-1185">Reference proteome</keyword>
<dbReference type="EMBL" id="DAKRPA010000090">
    <property type="protein sequence ID" value="DAZ99119.1"/>
    <property type="molecule type" value="Genomic_DNA"/>
</dbReference>
<proteinExistence type="predicted"/>
<gene>
    <name evidence="3" type="ORF">N0F65_008424</name>
</gene>
<accession>A0AAV2Z303</accession>
<feature type="transmembrane region" description="Helical" evidence="2">
    <location>
        <begin position="130"/>
        <end position="151"/>
    </location>
</feature>
<evidence type="ECO:0000256" key="2">
    <source>
        <dbReference type="SAM" id="Phobius"/>
    </source>
</evidence>
<feature type="transmembrane region" description="Helical" evidence="2">
    <location>
        <begin position="812"/>
        <end position="833"/>
    </location>
</feature>
<feature type="transmembrane region" description="Helical" evidence="2">
    <location>
        <begin position="781"/>
        <end position="800"/>
    </location>
</feature>
<feature type="transmembrane region" description="Helical" evidence="2">
    <location>
        <begin position="491"/>
        <end position="511"/>
    </location>
</feature>
<feature type="transmembrane region" description="Helical" evidence="2">
    <location>
        <begin position="701"/>
        <end position="718"/>
    </location>
</feature>
<feature type="transmembrane region" description="Helical" evidence="2">
    <location>
        <begin position="254"/>
        <end position="274"/>
    </location>
</feature>
<feature type="region of interest" description="Disordered" evidence="1">
    <location>
        <begin position="918"/>
        <end position="955"/>
    </location>
</feature>
<keyword evidence="2" id="KW-0812">Transmembrane</keyword>
<feature type="compositionally biased region" description="Low complexity" evidence="1">
    <location>
        <begin position="942"/>
        <end position="955"/>
    </location>
</feature>
<evidence type="ECO:0008006" key="5">
    <source>
        <dbReference type="Google" id="ProtNLM"/>
    </source>
</evidence>
<feature type="transmembrane region" description="Helical" evidence="2">
    <location>
        <begin position="280"/>
        <end position="300"/>
    </location>
</feature>
<reference evidence="3" key="1">
    <citation type="submission" date="2022-11" db="EMBL/GenBank/DDBJ databases">
        <authorList>
            <person name="Morgan W.R."/>
            <person name="Tartar A."/>
        </authorList>
    </citation>
    <scope>NUCLEOTIDE SEQUENCE</scope>
    <source>
        <strain evidence="3">ARSEF 373</strain>
    </source>
</reference>
<feature type="transmembrane region" description="Helical" evidence="2">
    <location>
        <begin position="178"/>
        <end position="200"/>
    </location>
</feature>
<feature type="compositionally biased region" description="Basic and acidic residues" evidence="1">
    <location>
        <begin position="922"/>
        <end position="935"/>
    </location>
</feature>
<dbReference type="AlphaFoldDB" id="A0AAV2Z303"/>
<name>A0AAV2Z303_9STRA</name>
<feature type="transmembrane region" description="Helical" evidence="2">
    <location>
        <begin position="97"/>
        <end position="118"/>
    </location>
</feature>
<evidence type="ECO:0000313" key="3">
    <source>
        <dbReference type="EMBL" id="DAZ99119.1"/>
    </source>
</evidence>
<feature type="transmembrane region" description="Helical" evidence="2">
    <location>
        <begin position="754"/>
        <end position="775"/>
    </location>
</feature>
<comment type="caution">
    <text evidence="3">The sequence shown here is derived from an EMBL/GenBank/DDBJ whole genome shotgun (WGS) entry which is preliminary data.</text>
</comment>
<evidence type="ECO:0000256" key="1">
    <source>
        <dbReference type="SAM" id="MobiDB-lite"/>
    </source>
</evidence>
<reference evidence="3" key="2">
    <citation type="journal article" date="2023" name="Microbiol Resour">
        <title>Decontamination and Annotation of the Draft Genome Sequence of the Oomycete Lagenidium giganteum ARSEF 373.</title>
        <authorList>
            <person name="Morgan W.R."/>
            <person name="Tartar A."/>
        </authorList>
    </citation>
    <scope>NUCLEOTIDE SEQUENCE</scope>
    <source>
        <strain evidence="3">ARSEF 373</strain>
    </source>
</reference>
<dbReference type="Proteomes" id="UP001146120">
    <property type="component" value="Unassembled WGS sequence"/>
</dbReference>
<organism evidence="3 4">
    <name type="scientific">Lagenidium giganteum</name>
    <dbReference type="NCBI Taxonomy" id="4803"/>
    <lineage>
        <taxon>Eukaryota</taxon>
        <taxon>Sar</taxon>
        <taxon>Stramenopiles</taxon>
        <taxon>Oomycota</taxon>
        <taxon>Peronosporomycetes</taxon>
        <taxon>Pythiales</taxon>
        <taxon>Pythiaceae</taxon>
    </lineage>
</organism>
<feature type="transmembrane region" description="Helical" evidence="2">
    <location>
        <begin position="364"/>
        <end position="385"/>
    </location>
</feature>
<feature type="transmembrane region" description="Helical" evidence="2">
    <location>
        <begin position="573"/>
        <end position="590"/>
    </location>
</feature>
<keyword evidence="2" id="KW-1133">Transmembrane helix</keyword>
<feature type="transmembrane region" description="Helical" evidence="2">
    <location>
        <begin position="397"/>
        <end position="417"/>
    </location>
</feature>
<sequence length="955" mass="107685">MRASDALRWNRVHMLSRRSSVSSATAIENTWKYVLDVANPLPEVNLTKTLAAHWLPETWQQRLLTNARRHFGHYLVVFNVCGVLMVTSWFVSSSTAAILAPILNFAAIPFTVVSYLLLNRDMLAALCKHFEFWFATVLNVATWVLFALVMGDARASSAVLPCLAMQLIPWFDANFRTLVATAVSGFVWFPAEVCIILICLKTGIENARREHSDHVAVGATTASASETLVFTATFVTPFVLNYQRELLRMLLKMFDFWFITLQFGLGFACLADMLNWDRRSGIPIVWSMWVLWVLLLDALTPPVKARFGLTKRYGAVVMMGILVGILALGFVLFDDTEGRVLKNRAVLLASWGNLRIYLHTQSFLFYRVVTLVIWACRLLYDLAWCPIAQLVLIRGGLEFWFATLLNVTAWILLGVVMNDDRSIGVVLPCLATQLVPCFDANIRTLITAARSSVHRALYAELPAFASSAAASNFVLGNLCVADMLSWDRRSVVVIVWSLWVLWVLLLDALTPPVKARFGLTKRHAALIMAGVLVGLVTVAIVLFRDTPGMVLKNRAILLASIQSQSIYLHTQSFLFYRVVTLTILTMRLLYDLVLCPSDQLVIIRGSLEVHNPLEIFPIDRTIGEQPDIQPEESSKLLKLLVRQHEFWWFTLTNCLNWGVAAMLFSDVRGLGCVICFIATEHLILMDANFRTVVSAMRVSLLWIPALAVVIVVCTTRLVDINPHNFHHSGTCMRLLVHPGFCIPRDLVWSLLSDFEFLFSSWQFLGACICLCSMMAWDFRCLALAAWALWFHWILMLDALTPAVRVHFRLKRVYAAPVLVGILLGIAWIMYSLFFSHYDALEDHVLGEISWGTITVSVRTSTLLVGRLGGIVTWSLRLVYKVFALKEDELLFIRGSFEYRTPYDIIPATGPRNMHRHRIPRSANERSIDERKDGNVHKTMLVSQSSSMSTASSSKP</sequence>
<protein>
    <recommendedName>
        <fullName evidence="5">Transmembrane protein</fullName>
    </recommendedName>
</protein>
<keyword evidence="2" id="KW-0472">Membrane</keyword>